<protein>
    <submittedName>
        <fullName evidence="1">Uncharacterized protein</fullName>
    </submittedName>
</protein>
<proteinExistence type="predicted"/>
<comment type="caution">
    <text evidence="1">The sequence shown here is derived from an EMBL/GenBank/DDBJ whole genome shotgun (WGS) entry which is preliminary data.</text>
</comment>
<dbReference type="Proteomes" id="UP000176339">
    <property type="component" value="Unassembled WGS sequence"/>
</dbReference>
<sequence length="307" mass="32465">MKSNKFVLTVLSVIFVFVFTSGVLAQNSSQKLTLETVLKMHESGVSPDNIVTMITLSPNKEFNLTPEDVILLTQKKVDKSVIGAMMAVSGSSGGSGSAPAPEEALVAANPNDPAAVHDSGIYLHVMNRAGQPEMVMLEPALATGTKEGGGIGSGLLKAVNPVSGLISQKIRAEISGKRANIITTDSNPVFYFYFENTSVALGKTNVFSGITSPNQVVLVKLKTKDKTRETVVGKSGIGGSSVGIDQKATVPFRSERLRPGAYKVTLQEELKDGEYAFLIPSSATGSTEFGAVPVPAQIFDFSVPKER</sequence>
<name>A0A1F5NY77_9BACT</name>
<evidence type="ECO:0000313" key="1">
    <source>
        <dbReference type="EMBL" id="OGE82617.1"/>
    </source>
</evidence>
<evidence type="ECO:0000313" key="2">
    <source>
        <dbReference type="Proteomes" id="UP000176339"/>
    </source>
</evidence>
<organism evidence="1 2">
    <name type="scientific">Candidatus Doudnabacteria bacterium RIFCSPHIGHO2_01_FULL_49_9</name>
    <dbReference type="NCBI Taxonomy" id="1817827"/>
    <lineage>
        <taxon>Bacteria</taxon>
        <taxon>Candidatus Doudnaibacteriota</taxon>
    </lineage>
</organism>
<dbReference type="AlphaFoldDB" id="A0A1F5NY77"/>
<accession>A0A1F5NY77</accession>
<reference evidence="1 2" key="1">
    <citation type="journal article" date="2016" name="Nat. Commun.">
        <title>Thousands of microbial genomes shed light on interconnected biogeochemical processes in an aquifer system.</title>
        <authorList>
            <person name="Anantharaman K."/>
            <person name="Brown C.T."/>
            <person name="Hug L.A."/>
            <person name="Sharon I."/>
            <person name="Castelle C.J."/>
            <person name="Probst A.J."/>
            <person name="Thomas B.C."/>
            <person name="Singh A."/>
            <person name="Wilkins M.J."/>
            <person name="Karaoz U."/>
            <person name="Brodie E.L."/>
            <person name="Williams K.H."/>
            <person name="Hubbard S.S."/>
            <person name="Banfield J.F."/>
        </authorList>
    </citation>
    <scope>NUCLEOTIDE SEQUENCE [LARGE SCALE GENOMIC DNA]</scope>
</reference>
<dbReference type="EMBL" id="MFEN01000067">
    <property type="protein sequence ID" value="OGE82617.1"/>
    <property type="molecule type" value="Genomic_DNA"/>
</dbReference>
<gene>
    <name evidence="1" type="ORF">A2846_01350</name>
</gene>